<evidence type="ECO:0000259" key="2">
    <source>
        <dbReference type="Pfam" id="PF00441"/>
    </source>
</evidence>
<dbReference type="Gene3D" id="1.20.140.10">
    <property type="entry name" value="Butyryl-CoA Dehydrogenase, subunit A, domain 3"/>
    <property type="match status" value="1"/>
</dbReference>
<evidence type="ECO:0000313" key="3">
    <source>
        <dbReference type="EMBL" id="GAG04307.1"/>
    </source>
</evidence>
<dbReference type="EMBL" id="BARS01020181">
    <property type="protein sequence ID" value="GAG04307.1"/>
    <property type="molecule type" value="Genomic_DNA"/>
</dbReference>
<evidence type="ECO:0000256" key="1">
    <source>
        <dbReference type="ARBA" id="ARBA00022630"/>
    </source>
</evidence>
<gene>
    <name evidence="3" type="ORF">S01H1_32582</name>
</gene>
<dbReference type="PANTHER" id="PTHR43884">
    <property type="entry name" value="ACYL-COA DEHYDROGENASE"/>
    <property type="match status" value="1"/>
</dbReference>
<dbReference type="PANTHER" id="PTHR43884:SF12">
    <property type="entry name" value="ISOVALERYL-COA DEHYDROGENASE, MITOCHONDRIAL-RELATED"/>
    <property type="match status" value="1"/>
</dbReference>
<dbReference type="SUPFAM" id="SSF47203">
    <property type="entry name" value="Acyl-CoA dehydrogenase C-terminal domain-like"/>
    <property type="match status" value="1"/>
</dbReference>
<comment type="caution">
    <text evidence="3">The sequence shown here is derived from an EMBL/GenBank/DDBJ whole genome shotgun (WGS) entry which is preliminary data.</text>
</comment>
<feature type="domain" description="Acyl-CoA dehydrogenase/oxidase C-terminal" evidence="2">
    <location>
        <begin position="7"/>
        <end position="139"/>
    </location>
</feature>
<dbReference type="InterPro" id="IPR009075">
    <property type="entry name" value="AcylCo_DH/oxidase_C"/>
</dbReference>
<feature type="non-terminal residue" evidence="3">
    <location>
        <position position="1"/>
    </location>
</feature>
<dbReference type="GO" id="GO:0003995">
    <property type="term" value="F:acyl-CoA dehydrogenase activity"/>
    <property type="evidence" value="ECO:0007669"/>
    <property type="project" value="TreeGrafter"/>
</dbReference>
<dbReference type="Pfam" id="PF00441">
    <property type="entry name" value="Acyl-CoA_dh_1"/>
    <property type="match status" value="1"/>
</dbReference>
<keyword evidence="1" id="KW-0285">Flavoprotein</keyword>
<sequence length="148" mass="15915">SAADGILAQANAGMSATFCGVARAAFEEAFNYAQERVQGGVPLVEHQLIQRKLFDMFTKLQAARSLSRLATSRLTGGQPTLHYSIAAKVFCTQTSFELASDTIQILGGMGLAKGMLPEMLLRDARASMIEDGANDVLALAAFRYLLQQ</sequence>
<name>X0UYP6_9ZZZZ</name>
<reference evidence="3" key="1">
    <citation type="journal article" date="2014" name="Front. Microbiol.">
        <title>High frequency of phylogenetically diverse reductive dehalogenase-homologous genes in deep subseafloor sedimentary metagenomes.</title>
        <authorList>
            <person name="Kawai M."/>
            <person name="Futagami T."/>
            <person name="Toyoda A."/>
            <person name="Takaki Y."/>
            <person name="Nishi S."/>
            <person name="Hori S."/>
            <person name="Arai W."/>
            <person name="Tsubouchi T."/>
            <person name="Morono Y."/>
            <person name="Uchiyama I."/>
            <person name="Ito T."/>
            <person name="Fujiyama A."/>
            <person name="Inagaki F."/>
            <person name="Takami H."/>
        </authorList>
    </citation>
    <scope>NUCLEOTIDE SEQUENCE</scope>
    <source>
        <strain evidence="3">Expedition CK06-06</strain>
    </source>
</reference>
<proteinExistence type="predicted"/>
<protein>
    <recommendedName>
        <fullName evidence="2">Acyl-CoA dehydrogenase/oxidase C-terminal domain-containing protein</fullName>
    </recommendedName>
</protein>
<dbReference type="InterPro" id="IPR036250">
    <property type="entry name" value="AcylCo_DH-like_C"/>
</dbReference>
<organism evidence="3">
    <name type="scientific">marine sediment metagenome</name>
    <dbReference type="NCBI Taxonomy" id="412755"/>
    <lineage>
        <taxon>unclassified sequences</taxon>
        <taxon>metagenomes</taxon>
        <taxon>ecological metagenomes</taxon>
    </lineage>
</organism>
<accession>X0UYP6</accession>
<dbReference type="AlphaFoldDB" id="X0UYP6"/>